<dbReference type="AlphaFoldDB" id="A0A068SGR6"/>
<dbReference type="Proteomes" id="UP000027586">
    <property type="component" value="Unassembled WGS sequence"/>
</dbReference>
<protein>
    <submittedName>
        <fullName evidence="1">Uncharacterized protein</fullName>
    </submittedName>
</protein>
<accession>A0A068SGR6</accession>
<dbReference type="EMBL" id="CBTN010000155">
    <property type="protein sequence ID" value="CDH61205.1"/>
    <property type="molecule type" value="Genomic_DNA"/>
</dbReference>
<keyword evidence="2" id="KW-1185">Reference proteome</keyword>
<name>A0A068SGR6_9FUNG</name>
<comment type="caution">
    <text evidence="1">The sequence shown here is derived from an EMBL/GenBank/DDBJ whole genome shotgun (WGS) entry which is preliminary data.</text>
</comment>
<organism evidence="1 2">
    <name type="scientific">Lichtheimia corymbifera JMRC:FSU:9682</name>
    <dbReference type="NCBI Taxonomy" id="1263082"/>
    <lineage>
        <taxon>Eukaryota</taxon>
        <taxon>Fungi</taxon>
        <taxon>Fungi incertae sedis</taxon>
        <taxon>Mucoromycota</taxon>
        <taxon>Mucoromycotina</taxon>
        <taxon>Mucoromycetes</taxon>
        <taxon>Mucorales</taxon>
        <taxon>Lichtheimiaceae</taxon>
        <taxon>Lichtheimia</taxon>
    </lineage>
</organism>
<evidence type="ECO:0000313" key="2">
    <source>
        <dbReference type="Proteomes" id="UP000027586"/>
    </source>
</evidence>
<proteinExistence type="predicted"/>
<gene>
    <name evidence="1" type="ORF">LCOR_11985.1</name>
</gene>
<reference evidence="1" key="1">
    <citation type="submission" date="2013-08" db="EMBL/GenBank/DDBJ databases">
        <title>Gene expansion shapes genome architecture in the human pathogen Lichtheimia corymbifera: an evolutionary genomics analysis in the ancient terrestrial Mucorales (Mucoromycotina).</title>
        <authorList>
            <person name="Schwartze V.U."/>
            <person name="Winter S."/>
            <person name="Shelest E."/>
            <person name="Marcet-Houben M."/>
            <person name="Horn F."/>
            <person name="Wehner S."/>
            <person name="Hoffmann K."/>
            <person name="Riege K."/>
            <person name="Sammeth M."/>
            <person name="Nowrousian M."/>
            <person name="Valiante V."/>
            <person name="Linde J."/>
            <person name="Jacobsen I.D."/>
            <person name="Marz M."/>
            <person name="Brakhage A.A."/>
            <person name="Gabaldon T."/>
            <person name="Bocker S."/>
            <person name="Voigt K."/>
        </authorList>
    </citation>
    <scope>NUCLEOTIDE SEQUENCE [LARGE SCALE GENOMIC DNA]</scope>
    <source>
        <strain evidence="1">FSU 9682</strain>
    </source>
</reference>
<evidence type="ECO:0000313" key="1">
    <source>
        <dbReference type="EMBL" id="CDH61205.1"/>
    </source>
</evidence>
<sequence length="95" mass="10928">MFSISNECTSIKIGYDHNEISVVPHGNTHMMVYIPCQRYVNQVITLTTISTHDQMPAAVYSKKQSPLPIQLPHVRDPFHHHPLLHQHNSIQIRHA</sequence>
<dbReference type="VEuPathDB" id="FungiDB:LCOR_11985.1"/>